<dbReference type="Proteomes" id="UP000823850">
    <property type="component" value="Unassembled WGS sequence"/>
</dbReference>
<dbReference type="AlphaFoldDB" id="A0A9D2RAL4"/>
<dbReference type="InterPro" id="IPR036705">
    <property type="entry name" value="Ribosyl_crysJ1_sf"/>
</dbReference>
<protein>
    <submittedName>
        <fullName evidence="1">ADP-ribosylglycohydrolase family protein</fullName>
    </submittedName>
</protein>
<dbReference type="Gene3D" id="2.60.120.260">
    <property type="entry name" value="Galactose-binding domain-like"/>
    <property type="match status" value="1"/>
</dbReference>
<proteinExistence type="predicted"/>
<comment type="caution">
    <text evidence="1">The sequence shown here is derived from an EMBL/GenBank/DDBJ whole genome shotgun (WGS) entry which is preliminary data.</text>
</comment>
<sequence length="701" mass="78710">MQKDYLERVYAGFLGMNIGIRLGAPVEPTIWTYERIRDTYGDITDYVKEYKNFAADDDVNGPVYFFRALRDDAADRELKPQDVANAWLNYAREGVGMFWWGGYGVSTEHTAYLNLKNGIPAPQSGSIRQNGKILAEQIGGQIFIDTWGLCWPGNPKMAAKFGEAAASVSHDGEGIYGARFFCACIAEAFVSDDIEQIIETGLRYIPDSSAYGAVVRGVREFFHQYPDDFRLCHEYLVKNWGYDKYKGTCHIIPNAGVCALAMFYGKGDFARTVEIATMCGWDTDCNAGNVGTVLGVMCGINKIPEHYRKPINDGIVLSGISGYLNILDIPSYAKEIAAWGYKLSGEEAPEIVKESIRDGEIHFDFELPGSTHNIRLSDPFFCRAEHSEEQAYKGTGSLKILVDRMVRGDQCKVYYKPFYKRDAFSDERYSPVFAPTVYSGQTVSMELYLDQWNGWERPGAAPYIRTAADKKEHLQGYVQLKQGEWTEVSFQIPDTKGDLIDEVGIVIEGYSPSKAKTLGAIYLDEFSVRGNSRYSIAIEKQRKEFGAVTPFSMNHGAWEIEDGKLSCMRCGEAFAYSGNYYEKNYCVKTTVEPVNGESHLLAVRALGAMRGYGAGFSEMGKAAIYKNDFGYKKIAETDFPWEIGTVYEMEVKVQEKELILFIDGKEVLRAEDDQYSHGMYGCGSLTMGRTRFGDFWVETTD</sequence>
<name>A0A9D2RAL4_9FIRM</name>
<reference evidence="1" key="2">
    <citation type="submission" date="2021-04" db="EMBL/GenBank/DDBJ databases">
        <authorList>
            <person name="Gilroy R."/>
        </authorList>
    </citation>
    <scope>NUCLEOTIDE SEQUENCE</scope>
    <source>
        <strain evidence="1">ChiW19-6364</strain>
    </source>
</reference>
<dbReference type="SUPFAM" id="SSF101478">
    <property type="entry name" value="ADP-ribosylglycohydrolase"/>
    <property type="match status" value="1"/>
</dbReference>
<organism evidence="1 2">
    <name type="scientific">Candidatus Blautia stercoripullorum</name>
    <dbReference type="NCBI Taxonomy" id="2838502"/>
    <lineage>
        <taxon>Bacteria</taxon>
        <taxon>Bacillati</taxon>
        <taxon>Bacillota</taxon>
        <taxon>Clostridia</taxon>
        <taxon>Lachnospirales</taxon>
        <taxon>Lachnospiraceae</taxon>
        <taxon>Blautia</taxon>
    </lineage>
</organism>
<evidence type="ECO:0000313" key="1">
    <source>
        <dbReference type="EMBL" id="HJD39836.1"/>
    </source>
</evidence>
<dbReference type="Gene3D" id="1.10.4080.10">
    <property type="entry name" value="ADP-ribosylation/Crystallin J1"/>
    <property type="match status" value="1"/>
</dbReference>
<evidence type="ECO:0000313" key="2">
    <source>
        <dbReference type="Proteomes" id="UP000823850"/>
    </source>
</evidence>
<dbReference type="Gene3D" id="2.60.120.560">
    <property type="entry name" value="Exo-inulinase, domain 1"/>
    <property type="match status" value="1"/>
</dbReference>
<reference evidence="1" key="1">
    <citation type="journal article" date="2021" name="PeerJ">
        <title>Extensive microbial diversity within the chicken gut microbiome revealed by metagenomics and culture.</title>
        <authorList>
            <person name="Gilroy R."/>
            <person name="Ravi A."/>
            <person name="Getino M."/>
            <person name="Pursley I."/>
            <person name="Horton D.L."/>
            <person name="Alikhan N.F."/>
            <person name="Baker D."/>
            <person name="Gharbi K."/>
            <person name="Hall N."/>
            <person name="Watson M."/>
            <person name="Adriaenssens E.M."/>
            <person name="Foster-Nyarko E."/>
            <person name="Jarju S."/>
            <person name="Secka A."/>
            <person name="Antonio M."/>
            <person name="Oren A."/>
            <person name="Chaudhuri R.R."/>
            <person name="La Ragione R."/>
            <person name="Hildebrand F."/>
            <person name="Pallen M.J."/>
        </authorList>
    </citation>
    <scope>NUCLEOTIDE SEQUENCE</scope>
    <source>
        <strain evidence="1">ChiW19-6364</strain>
    </source>
</reference>
<dbReference type="EMBL" id="DWUX01000133">
    <property type="protein sequence ID" value="HJD39836.1"/>
    <property type="molecule type" value="Genomic_DNA"/>
</dbReference>
<dbReference type="Pfam" id="PF03747">
    <property type="entry name" value="ADP_ribosyl_GH"/>
    <property type="match status" value="1"/>
</dbReference>
<gene>
    <name evidence="1" type="ORF">H9913_07385</name>
</gene>
<dbReference type="InterPro" id="IPR005502">
    <property type="entry name" value="Ribosyl_crysJ1"/>
</dbReference>
<accession>A0A9D2RAL4</accession>